<comment type="caution">
    <text evidence="3">The sequence shown here is derived from an EMBL/GenBank/DDBJ whole genome shotgun (WGS) entry which is preliminary data.</text>
</comment>
<comment type="similarity">
    <text evidence="1 2">Belongs to the UPF0102 family.</text>
</comment>
<dbReference type="CDD" id="cd20736">
    <property type="entry name" value="PoNe_Nuclease"/>
    <property type="match status" value="1"/>
</dbReference>
<dbReference type="InterPro" id="IPR011856">
    <property type="entry name" value="tRNA_endonuc-like_dom_sf"/>
</dbReference>
<gene>
    <name evidence="3" type="ORF">EDC39_11525</name>
</gene>
<dbReference type="AlphaFoldDB" id="A0A5D3WIK4"/>
<dbReference type="NCBIfam" id="NF009150">
    <property type="entry name" value="PRK12497.1-3"/>
    <property type="match status" value="1"/>
</dbReference>
<dbReference type="Pfam" id="PF02021">
    <property type="entry name" value="UPF0102"/>
    <property type="match status" value="1"/>
</dbReference>
<dbReference type="GO" id="GO:0004519">
    <property type="term" value="F:endonuclease activity"/>
    <property type="evidence" value="ECO:0007669"/>
    <property type="project" value="UniProtKB-KW"/>
</dbReference>
<keyword evidence="3" id="KW-0255">Endonuclease</keyword>
<dbReference type="Proteomes" id="UP000324159">
    <property type="component" value="Unassembled WGS sequence"/>
</dbReference>
<proteinExistence type="inferred from homology"/>
<evidence type="ECO:0000313" key="3">
    <source>
        <dbReference type="EMBL" id="TYO96079.1"/>
    </source>
</evidence>
<keyword evidence="4" id="KW-1185">Reference proteome</keyword>
<evidence type="ECO:0000313" key="4">
    <source>
        <dbReference type="Proteomes" id="UP000324159"/>
    </source>
</evidence>
<accession>A0A5D3WIK4</accession>
<dbReference type="PANTHER" id="PTHR34039:SF1">
    <property type="entry name" value="UPF0102 PROTEIN YRAN"/>
    <property type="match status" value="1"/>
</dbReference>
<reference evidence="3 4" key="1">
    <citation type="submission" date="2019-07" db="EMBL/GenBank/DDBJ databases">
        <title>Genomic Encyclopedia of Type Strains, Phase IV (KMG-IV): sequencing the most valuable type-strain genomes for metagenomic binning, comparative biology and taxonomic classification.</title>
        <authorList>
            <person name="Goeker M."/>
        </authorList>
    </citation>
    <scope>NUCLEOTIDE SEQUENCE [LARGE SCALE GENOMIC DNA]</scope>
    <source>
        <strain evidence="3 4">SS015</strain>
    </source>
</reference>
<dbReference type="SUPFAM" id="SSF52980">
    <property type="entry name" value="Restriction endonuclease-like"/>
    <property type="match status" value="1"/>
</dbReference>
<dbReference type="HAMAP" id="MF_00048">
    <property type="entry name" value="UPF0102"/>
    <property type="match status" value="1"/>
</dbReference>
<keyword evidence="3" id="KW-0378">Hydrolase</keyword>
<organism evidence="3 4">
    <name type="scientific">Geothermobacter ehrlichii</name>
    <dbReference type="NCBI Taxonomy" id="213224"/>
    <lineage>
        <taxon>Bacteria</taxon>
        <taxon>Pseudomonadati</taxon>
        <taxon>Thermodesulfobacteriota</taxon>
        <taxon>Desulfuromonadia</taxon>
        <taxon>Desulfuromonadales</taxon>
        <taxon>Geothermobacteraceae</taxon>
        <taxon>Geothermobacter</taxon>
    </lineage>
</organism>
<dbReference type="OrthoDB" id="9794876at2"/>
<dbReference type="NCBIfam" id="TIGR00252">
    <property type="entry name" value="YraN family protein"/>
    <property type="match status" value="1"/>
</dbReference>
<name>A0A5D3WIK4_9BACT</name>
<sequence>MSPHERQTLGSWGERMAAAYLRQKGLRILCTNYRTPVGEIDLVARNRRHLVFVEVKTRRGTGYGSPQEAVGSRKQRQIIRAAQWYINDRGASGLQPRFDVVAVLRFGDGARIEHIENAFGLPA</sequence>
<dbReference type="InterPro" id="IPR011335">
    <property type="entry name" value="Restrct_endonuc-II-like"/>
</dbReference>
<evidence type="ECO:0000256" key="2">
    <source>
        <dbReference type="HAMAP-Rule" id="MF_00048"/>
    </source>
</evidence>
<dbReference type="RefSeq" id="WP_148896893.1">
    <property type="nucleotide sequence ID" value="NZ_VNIB01000015.1"/>
</dbReference>
<keyword evidence="3" id="KW-0540">Nuclease</keyword>
<protein>
    <recommendedName>
        <fullName evidence="2">UPF0102 protein EDC39_11525</fullName>
    </recommendedName>
</protein>
<dbReference type="GO" id="GO:0003676">
    <property type="term" value="F:nucleic acid binding"/>
    <property type="evidence" value="ECO:0007669"/>
    <property type="project" value="InterPro"/>
</dbReference>
<dbReference type="InterPro" id="IPR003509">
    <property type="entry name" value="UPF0102_YraN-like"/>
</dbReference>
<evidence type="ECO:0000256" key="1">
    <source>
        <dbReference type="ARBA" id="ARBA00006738"/>
    </source>
</evidence>
<dbReference type="Gene3D" id="3.40.1350.10">
    <property type="match status" value="1"/>
</dbReference>
<dbReference type="EMBL" id="VNIB01000015">
    <property type="protein sequence ID" value="TYO96079.1"/>
    <property type="molecule type" value="Genomic_DNA"/>
</dbReference>
<dbReference type="NCBIfam" id="NF009154">
    <property type="entry name" value="PRK12497.3-3"/>
    <property type="match status" value="1"/>
</dbReference>
<dbReference type="PANTHER" id="PTHR34039">
    <property type="entry name" value="UPF0102 PROTEIN YRAN"/>
    <property type="match status" value="1"/>
</dbReference>